<organism evidence="2 3">
    <name type="scientific">Peribacillus deserti</name>
    <dbReference type="NCBI Taxonomy" id="673318"/>
    <lineage>
        <taxon>Bacteria</taxon>
        <taxon>Bacillati</taxon>
        <taxon>Bacillota</taxon>
        <taxon>Bacilli</taxon>
        <taxon>Bacillales</taxon>
        <taxon>Bacillaceae</taxon>
        <taxon>Peribacillus</taxon>
    </lineage>
</organism>
<accession>A0ABS2QMR1</accession>
<evidence type="ECO:0000256" key="1">
    <source>
        <dbReference type="SAM" id="MobiDB-lite"/>
    </source>
</evidence>
<reference evidence="2 3" key="1">
    <citation type="submission" date="2021-01" db="EMBL/GenBank/DDBJ databases">
        <title>Genomic Encyclopedia of Type Strains, Phase IV (KMG-IV): sequencing the most valuable type-strain genomes for metagenomic binning, comparative biology and taxonomic classification.</title>
        <authorList>
            <person name="Goeker M."/>
        </authorList>
    </citation>
    <scope>NUCLEOTIDE SEQUENCE [LARGE SCALE GENOMIC DNA]</scope>
    <source>
        <strain evidence="2 3">DSM 105482</strain>
    </source>
</reference>
<comment type="caution">
    <text evidence="2">The sequence shown here is derived from an EMBL/GenBank/DDBJ whole genome shotgun (WGS) entry which is preliminary data.</text>
</comment>
<keyword evidence="3" id="KW-1185">Reference proteome</keyword>
<gene>
    <name evidence="2" type="ORF">JOC77_003925</name>
</gene>
<dbReference type="EMBL" id="JAFBFI010000024">
    <property type="protein sequence ID" value="MBM7694464.1"/>
    <property type="molecule type" value="Genomic_DNA"/>
</dbReference>
<sequence length="79" mass="9194">MNDSHYGKNKKKSRKELPKVVKTEHTIPPYRLEIGNKHTLGSYPVHHLYNCKIIPPVQPANTREWGKLVLLCYNEAKLE</sequence>
<evidence type="ECO:0000313" key="2">
    <source>
        <dbReference type="EMBL" id="MBM7694464.1"/>
    </source>
</evidence>
<feature type="region of interest" description="Disordered" evidence="1">
    <location>
        <begin position="1"/>
        <end position="21"/>
    </location>
</feature>
<dbReference type="Proteomes" id="UP000823486">
    <property type="component" value="Unassembled WGS sequence"/>
</dbReference>
<evidence type="ECO:0000313" key="3">
    <source>
        <dbReference type="Proteomes" id="UP000823486"/>
    </source>
</evidence>
<protein>
    <submittedName>
        <fullName evidence="2">Uncharacterized protein</fullName>
    </submittedName>
</protein>
<proteinExistence type="predicted"/>
<name>A0ABS2QMR1_9BACI</name>
<dbReference type="RefSeq" id="WP_204546993.1">
    <property type="nucleotide sequence ID" value="NZ_JAFBFI010000024.1"/>
</dbReference>